<accession>A0AA39NSB1</accession>
<reference evidence="1" key="1">
    <citation type="submission" date="2023-06" db="EMBL/GenBank/DDBJ databases">
        <authorList>
            <consortium name="Lawrence Berkeley National Laboratory"/>
            <person name="Ahrendt S."/>
            <person name="Sahu N."/>
            <person name="Indic B."/>
            <person name="Wong-Bajracharya J."/>
            <person name="Merenyi Z."/>
            <person name="Ke H.-M."/>
            <person name="Monk M."/>
            <person name="Kocsube S."/>
            <person name="Drula E."/>
            <person name="Lipzen A."/>
            <person name="Balint B."/>
            <person name="Henrissat B."/>
            <person name="Andreopoulos B."/>
            <person name="Martin F.M."/>
            <person name="Harder C.B."/>
            <person name="Rigling D."/>
            <person name="Ford K.L."/>
            <person name="Foster G.D."/>
            <person name="Pangilinan J."/>
            <person name="Papanicolaou A."/>
            <person name="Barry K."/>
            <person name="LaButti K."/>
            <person name="Viragh M."/>
            <person name="Koriabine M."/>
            <person name="Yan M."/>
            <person name="Riley R."/>
            <person name="Champramary S."/>
            <person name="Plett K.L."/>
            <person name="Tsai I.J."/>
            <person name="Slot J."/>
            <person name="Sipos G."/>
            <person name="Plett J."/>
            <person name="Nagy L.G."/>
            <person name="Grigoriev I.V."/>
        </authorList>
    </citation>
    <scope>NUCLEOTIDE SEQUENCE</scope>
    <source>
        <strain evidence="1">ICMP 16352</strain>
    </source>
</reference>
<name>A0AA39NSB1_9AGAR</name>
<dbReference type="InterPro" id="IPR016181">
    <property type="entry name" value="Acyl_CoA_acyltransferase"/>
</dbReference>
<dbReference type="Gene3D" id="3.40.630.30">
    <property type="match status" value="1"/>
</dbReference>
<feature type="non-terminal residue" evidence="1">
    <location>
        <position position="103"/>
    </location>
</feature>
<keyword evidence="2" id="KW-1185">Reference proteome</keyword>
<dbReference type="SUPFAM" id="SSF55729">
    <property type="entry name" value="Acyl-CoA N-acyltransferases (Nat)"/>
    <property type="match status" value="1"/>
</dbReference>
<evidence type="ECO:0000313" key="1">
    <source>
        <dbReference type="EMBL" id="KAK0470927.1"/>
    </source>
</evidence>
<evidence type="ECO:0000313" key="2">
    <source>
        <dbReference type="Proteomes" id="UP001175227"/>
    </source>
</evidence>
<dbReference type="AlphaFoldDB" id="A0AA39NSB1"/>
<gene>
    <name evidence="1" type="ORF">IW261DRAFT_1298004</name>
</gene>
<proteinExistence type="predicted"/>
<dbReference type="Proteomes" id="UP001175227">
    <property type="component" value="Unassembled WGS sequence"/>
</dbReference>
<protein>
    <submittedName>
        <fullName evidence="1">Uncharacterized protein</fullName>
    </submittedName>
</protein>
<sequence length="103" mass="11671">GTICSRLETEGDRTLLYLRMTMGILAAENSLTVQESWALVSNSSFVASLIFNGKSIKIYSHVEISNVEVRNFHERHGFQDAGIHKDYCKMIVPHDSWVLEKTV</sequence>
<dbReference type="EMBL" id="JAUEPR010000057">
    <property type="protein sequence ID" value="KAK0470927.1"/>
    <property type="molecule type" value="Genomic_DNA"/>
</dbReference>
<organism evidence="1 2">
    <name type="scientific">Armillaria novae-zelandiae</name>
    <dbReference type="NCBI Taxonomy" id="153914"/>
    <lineage>
        <taxon>Eukaryota</taxon>
        <taxon>Fungi</taxon>
        <taxon>Dikarya</taxon>
        <taxon>Basidiomycota</taxon>
        <taxon>Agaricomycotina</taxon>
        <taxon>Agaricomycetes</taxon>
        <taxon>Agaricomycetidae</taxon>
        <taxon>Agaricales</taxon>
        <taxon>Marasmiineae</taxon>
        <taxon>Physalacriaceae</taxon>
        <taxon>Armillaria</taxon>
    </lineage>
</organism>
<feature type="non-terminal residue" evidence="1">
    <location>
        <position position="1"/>
    </location>
</feature>
<comment type="caution">
    <text evidence="1">The sequence shown here is derived from an EMBL/GenBank/DDBJ whole genome shotgun (WGS) entry which is preliminary data.</text>
</comment>